<feature type="transmembrane region" description="Helical" evidence="8">
    <location>
        <begin position="41"/>
        <end position="60"/>
    </location>
</feature>
<keyword evidence="5 8" id="KW-0812">Transmembrane</keyword>
<comment type="similarity">
    <text evidence="2">Belongs to the amino acid-polyamine-organocation (APC) superfamily. Spore germination protein (SGP) (TC 2.A.3.9) family.</text>
</comment>
<feature type="transmembrane region" description="Helical" evidence="8">
    <location>
        <begin position="337"/>
        <end position="357"/>
    </location>
</feature>
<feature type="transmembrane region" description="Helical" evidence="8">
    <location>
        <begin position="306"/>
        <end position="325"/>
    </location>
</feature>
<name>A0A419SGC8_9BACL</name>
<keyword evidence="6 8" id="KW-1133">Transmembrane helix</keyword>
<dbReference type="InterPro" id="IPR004761">
    <property type="entry name" value="Spore_GerAB"/>
</dbReference>
<gene>
    <name evidence="9" type="ORF">BEP19_11420</name>
</gene>
<keyword evidence="4" id="KW-0309">Germination</keyword>
<organism evidence="9 10">
    <name type="scientific">Ammoniphilus oxalaticus</name>
    <dbReference type="NCBI Taxonomy" id="66863"/>
    <lineage>
        <taxon>Bacteria</taxon>
        <taxon>Bacillati</taxon>
        <taxon>Bacillota</taxon>
        <taxon>Bacilli</taxon>
        <taxon>Bacillales</taxon>
        <taxon>Paenibacillaceae</taxon>
        <taxon>Aneurinibacillus group</taxon>
        <taxon>Ammoniphilus</taxon>
    </lineage>
</organism>
<evidence type="ECO:0000256" key="5">
    <source>
        <dbReference type="ARBA" id="ARBA00022692"/>
    </source>
</evidence>
<sequence length="364" mass="40881">MKLDNSKISSLQMAILIFPMVIATGDLLLPAVMSHHADRDAWISVILSSFIGFIVVYICYQLHKAYPKLTYIQYMESILGKPLGKCAGLLTLSYFIINNATVVRQYGEFIAGSFLPKTPMFFILGSMVLICACAVKAGLETLARLAEMFVPIIIILWILIILLLIPDMNFKNITPLMANGFLPVIKGAIPPAGWYTHVMIIAFLLPSVTDQEKGLKWGMISVFGIFLTLFFINLATLFVFGRITPSLMYPVMSAVSYISFAEFLEHLESVIMAIWVTGAFLKISLYFYIANLCFKQVFNLSNERSTVFPLAGLIIILSFWVSPNFQELVQFLRSVSPFVNLTFEMMIPAILLFTLIIRRTLLSS</sequence>
<evidence type="ECO:0000313" key="9">
    <source>
        <dbReference type="EMBL" id="RKD22844.1"/>
    </source>
</evidence>
<reference evidence="9 10" key="1">
    <citation type="submission" date="2016-08" db="EMBL/GenBank/DDBJ databases">
        <title>Novel Firmicute Genomes.</title>
        <authorList>
            <person name="Poppleton D.I."/>
            <person name="Gribaldo S."/>
        </authorList>
    </citation>
    <scope>NUCLEOTIDE SEQUENCE [LARGE SCALE GENOMIC DNA]</scope>
    <source>
        <strain evidence="9 10">RAOx-1</strain>
    </source>
</reference>
<evidence type="ECO:0000313" key="10">
    <source>
        <dbReference type="Proteomes" id="UP000284219"/>
    </source>
</evidence>
<proteinExistence type="inferred from homology"/>
<keyword evidence="3" id="KW-0813">Transport</keyword>
<dbReference type="Pfam" id="PF03845">
    <property type="entry name" value="Spore_permease"/>
    <property type="match status" value="1"/>
</dbReference>
<protein>
    <submittedName>
        <fullName evidence="9">Spore gernimation protein</fullName>
    </submittedName>
</protein>
<dbReference type="Proteomes" id="UP000284219">
    <property type="component" value="Unassembled WGS sequence"/>
</dbReference>
<evidence type="ECO:0000256" key="8">
    <source>
        <dbReference type="SAM" id="Phobius"/>
    </source>
</evidence>
<feature type="transmembrane region" description="Helical" evidence="8">
    <location>
        <begin position="120"/>
        <end position="139"/>
    </location>
</feature>
<evidence type="ECO:0000256" key="1">
    <source>
        <dbReference type="ARBA" id="ARBA00004141"/>
    </source>
</evidence>
<feature type="transmembrane region" description="Helical" evidence="8">
    <location>
        <begin position="145"/>
        <end position="166"/>
    </location>
</feature>
<accession>A0A419SGC8</accession>
<dbReference type="GO" id="GO:0009847">
    <property type="term" value="P:spore germination"/>
    <property type="evidence" value="ECO:0007669"/>
    <property type="project" value="InterPro"/>
</dbReference>
<dbReference type="GO" id="GO:0016020">
    <property type="term" value="C:membrane"/>
    <property type="evidence" value="ECO:0007669"/>
    <property type="project" value="UniProtKB-SubCell"/>
</dbReference>
<evidence type="ECO:0000256" key="7">
    <source>
        <dbReference type="ARBA" id="ARBA00023136"/>
    </source>
</evidence>
<comment type="subcellular location">
    <subcellularLocation>
        <location evidence="1">Membrane</location>
        <topology evidence="1">Multi-pass membrane protein</topology>
    </subcellularLocation>
</comment>
<dbReference type="Gene3D" id="1.20.1740.10">
    <property type="entry name" value="Amino acid/polyamine transporter I"/>
    <property type="match status" value="1"/>
</dbReference>
<dbReference type="PANTHER" id="PTHR34975:SF2">
    <property type="entry name" value="SPORE GERMINATION PROTEIN A2"/>
    <property type="match status" value="1"/>
</dbReference>
<feature type="transmembrane region" description="Helical" evidence="8">
    <location>
        <begin position="270"/>
        <end position="294"/>
    </location>
</feature>
<dbReference type="PANTHER" id="PTHR34975">
    <property type="entry name" value="SPORE GERMINATION PROTEIN A2"/>
    <property type="match status" value="1"/>
</dbReference>
<dbReference type="OrthoDB" id="2078716at2"/>
<keyword evidence="10" id="KW-1185">Reference proteome</keyword>
<evidence type="ECO:0000256" key="4">
    <source>
        <dbReference type="ARBA" id="ARBA00022544"/>
    </source>
</evidence>
<dbReference type="RefSeq" id="WP_120190333.1">
    <property type="nucleotide sequence ID" value="NZ_MCHY01000009.1"/>
</dbReference>
<feature type="transmembrane region" description="Helical" evidence="8">
    <location>
        <begin position="187"/>
        <end position="205"/>
    </location>
</feature>
<dbReference type="AlphaFoldDB" id="A0A419SGC8"/>
<evidence type="ECO:0000256" key="3">
    <source>
        <dbReference type="ARBA" id="ARBA00022448"/>
    </source>
</evidence>
<feature type="transmembrane region" description="Helical" evidence="8">
    <location>
        <begin position="12"/>
        <end position="29"/>
    </location>
</feature>
<dbReference type="EMBL" id="MCHY01000009">
    <property type="protein sequence ID" value="RKD22844.1"/>
    <property type="molecule type" value="Genomic_DNA"/>
</dbReference>
<feature type="transmembrane region" description="Helical" evidence="8">
    <location>
        <begin position="217"/>
        <end position="240"/>
    </location>
</feature>
<evidence type="ECO:0000256" key="6">
    <source>
        <dbReference type="ARBA" id="ARBA00022989"/>
    </source>
</evidence>
<dbReference type="NCBIfam" id="TIGR00912">
    <property type="entry name" value="2A0309"/>
    <property type="match status" value="1"/>
</dbReference>
<keyword evidence="7 8" id="KW-0472">Membrane</keyword>
<evidence type="ECO:0000256" key="2">
    <source>
        <dbReference type="ARBA" id="ARBA00007998"/>
    </source>
</evidence>
<comment type="caution">
    <text evidence="9">The sequence shown here is derived from an EMBL/GenBank/DDBJ whole genome shotgun (WGS) entry which is preliminary data.</text>
</comment>